<dbReference type="SMART" id="SM01130">
    <property type="entry name" value="DHDPS"/>
    <property type="match status" value="1"/>
</dbReference>
<keyword evidence="2 4" id="KW-0456">Lyase</keyword>
<dbReference type="SUPFAM" id="SSF51569">
    <property type="entry name" value="Aldolase"/>
    <property type="match status" value="1"/>
</dbReference>
<dbReference type="AlphaFoldDB" id="A0A517MW39"/>
<dbReference type="PRINTS" id="PR00146">
    <property type="entry name" value="DHPICSNTHASE"/>
</dbReference>
<evidence type="ECO:0000313" key="5">
    <source>
        <dbReference type="Proteomes" id="UP000319852"/>
    </source>
</evidence>
<name>A0A517MW39_9BACT</name>
<evidence type="ECO:0000256" key="2">
    <source>
        <dbReference type="ARBA" id="ARBA00023239"/>
    </source>
</evidence>
<dbReference type="Gene3D" id="3.20.20.70">
    <property type="entry name" value="Aldolase class I"/>
    <property type="match status" value="1"/>
</dbReference>
<protein>
    <submittedName>
        <fullName evidence="4">4-hydroxy-tetrahydrodipicolinate synthase</fullName>
        <ecNumber evidence="4">4.3.3.7</ecNumber>
    </submittedName>
</protein>
<feature type="region of interest" description="Disordered" evidence="3">
    <location>
        <begin position="295"/>
        <end position="354"/>
    </location>
</feature>
<dbReference type="Proteomes" id="UP000319852">
    <property type="component" value="Chromosome"/>
</dbReference>
<proteinExistence type="inferred from homology"/>
<dbReference type="EC" id="4.3.3.7" evidence="4"/>
<dbReference type="EMBL" id="CP036263">
    <property type="protein sequence ID" value="QDS99100.1"/>
    <property type="molecule type" value="Genomic_DNA"/>
</dbReference>
<sequence length="354" mass="38553" precursor="true">MEECYLTAAVGTPLTSRERIDHSGLSLQFDRLWSGGVDCAFIAGTMGCGQLLADETYDELVEQSVQISCGKGALIVGANDMSLLRTQHRIDRLNRFSLGGVVVLPPFFMQFSQGELIDYYQALANESRSPIFLYDIPQRTHVRIEACTVIALAEHPNIAGIKCSGDLQEALQLHHRLALAGIDFPVIMAQADSLYELSASGITQHLDGIYALAPAWARQIVQNAGTGHHEEAKRLQGELTALLKAMRMHGGLSALTVLMNAIGVRGTFAPRPFRQLSTTQQKDLLDEPVVQRFLSSETTSKRNGRSDAVKSHVLDNGHCSQRHGKPSRAVTHEGEALRGPSLNPINSESSGGMK</sequence>
<dbReference type="PANTHER" id="PTHR12128:SF66">
    <property type="entry name" value="4-HYDROXY-2-OXOGLUTARATE ALDOLASE, MITOCHONDRIAL"/>
    <property type="match status" value="1"/>
</dbReference>
<evidence type="ECO:0000256" key="3">
    <source>
        <dbReference type="SAM" id="MobiDB-lite"/>
    </source>
</evidence>
<dbReference type="RefSeq" id="WP_218932514.1">
    <property type="nucleotide sequence ID" value="NZ_CP036263.1"/>
</dbReference>
<accession>A0A517MW39</accession>
<reference evidence="4 5" key="1">
    <citation type="submission" date="2019-02" db="EMBL/GenBank/DDBJ databases">
        <title>Deep-cultivation of Planctomycetes and their phenomic and genomic characterization uncovers novel biology.</title>
        <authorList>
            <person name="Wiegand S."/>
            <person name="Jogler M."/>
            <person name="Boedeker C."/>
            <person name="Pinto D."/>
            <person name="Vollmers J."/>
            <person name="Rivas-Marin E."/>
            <person name="Kohn T."/>
            <person name="Peeters S.H."/>
            <person name="Heuer A."/>
            <person name="Rast P."/>
            <person name="Oberbeckmann S."/>
            <person name="Bunk B."/>
            <person name="Jeske O."/>
            <person name="Meyerdierks A."/>
            <person name="Storesund J.E."/>
            <person name="Kallscheuer N."/>
            <person name="Luecker S."/>
            <person name="Lage O.M."/>
            <person name="Pohl T."/>
            <person name="Merkel B.J."/>
            <person name="Hornburger P."/>
            <person name="Mueller R.-W."/>
            <person name="Bruemmer F."/>
            <person name="Labrenz M."/>
            <person name="Spormann A.M."/>
            <person name="Op den Camp H."/>
            <person name="Overmann J."/>
            <person name="Amann R."/>
            <person name="Jetten M.S.M."/>
            <person name="Mascher T."/>
            <person name="Medema M.H."/>
            <person name="Devos D.P."/>
            <person name="Kaster A.-K."/>
            <person name="Ovreas L."/>
            <person name="Rohde M."/>
            <person name="Galperin M.Y."/>
            <person name="Jogler C."/>
        </authorList>
    </citation>
    <scope>NUCLEOTIDE SEQUENCE [LARGE SCALE GENOMIC DNA]</scope>
    <source>
        <strain evidence="4 5">HG15A2</strain>
    </source>
</reference>
<dbReference type="CDD" id="cd00408">
    <property type="entry name" value="DHDPS-like"/>
    <property type="match status" value="1"/>
</dbReference>
<organism evidence="4 5">
    <name type="scientific">Adhaeretor mobilis</name>
    <dbReference type="NCBI Taxonomy" id="1930276"/>
    <lineage>
        <taxon>Bacteria</taxon>
        <taxon>Pseudomonadati</taxon>
        <taxon>Planctomycetota</taxon>
        <taxon>Planctomycetia</taxon>
        <taxon>Pirellulales</taxon>
        <taxon>Lacipirellulaceae</taxon>
        <taxon>Adhaeretor</taxon>
    </lineage>
</organism>
<dbReference type="InterPro" id="IPR002220">
    <property type="entry name" value="DapA-like"/>
</dbReference>
<dbReference type="Pfam" id="PF00701">
    <property type="entry name" value="DHDPS"/>
    <property type="match status" value="1"/>
</dbReference>
<dbReference type="KEGG" id="amob:HG15A2_23900"/>
<evidence type="ECO:0000313" key="4">
    <source>
        <dbReference type="EMBL" id="QDS99100.1"/>
    </source>
</evidence>
<dbReference type="GO" id="GO:0008840">
    <property type="term" value="F:4-hydroxy-tetrahydrodipicolinate synthase activity"/>
    <property type="evidence" value="ECO:0007669"/>
    <property type="project" value="UniProtKB-EC"/>
</dbReference>
<feature type="compositionally biased region" description="Polar residues" evidence="3">
    <location>
        <begin position="343"/>
        <end position="354"/>
    </location>
</feature>
<comment type="similarity">
    <text evidence="1">Belongs to the DapA family.</text>
</comment>
<gene>
    <name evidence="4" type="primary">dapA_2</name>
    <name evidence="4" type="ORF">HG15A2_23900</name>
</gene>
<dbReference type="PANTHER" id="PTHR12128">
    <property type="entry name" value="DIHYDRODIPICOLINATE SYNTHASE"/>
    <property type="match status" value="1"/>
</dbReference>
<evidence type="ECO:0000256" key="1">
    <source>
        <dbReference type="ARBA" id="ARBA00007592"/>
    </source>
</evidence>
<keyword evidence="5" id="KW-1185">Reference proteome</keyword>
<feature type="compositionally biased region" description="Basic and acidic residues" evidence="3">
    <location>
        <begin position="304"/>
        <end position="315"/>
    </location>
</feature>
<dbReference type="InterPro" id="IPR013785">
    <property type="entry name" value="Aldolase_TIM"/>
</dbReference>